<keyword evidence="12" id="KW-1185">Reference proteome</keyword>
<organism evidence="11 12">
    <name type="scientific">Paenibacillus silagei</name>
    <dbReference type="NCBI Taxonomy" id="1670801"/>
    <lineage>
        <taxon>Bacteria</taxon>
        <taxon>Bacillati</taxon>
        <taxon>Bacillota</taxon>
        <taxon>Bacilli</taxon>
        <taxon>Bacillales</taxon>
        <taxon>Paenibacillaceae</taxon>
        <taxon>Paenibacillus</taxon>
    </lineage>
</organism>
<dbReference type="RefSeq" id="WP_209872829.1">
    <property type="nucleotide sequence ID" value="NZ_JAGGLV010000006.1"/>
</dbReference>
<dbReference type="SUPFAM" id="SSF58104">
    <property type="entry name" value="Methyl-accepting chemotaxis protein (MCP) signaling domain"/>
    <property type="match status" value="1"/>
</dbReference>
<feature type="region of interest" description="Disordered" evidence="7">
    <location>
        <begin position="266"/>
        <end position="306"/>
    </location>
</feature>
<reference evidence="11 12" key="1">
    <citation type="submission" date="2021-03" db="EMBL/GenBank/DDBJ databases">
        <title>Genomic Encyclopedia of Type Strains, Phase IV (KMG-IV): sequencing the most valuable type-strain genomes for metagenomic binning, comparative biology and taxonomic classification.</title>
        <authorList>
            <person name="Goeker M."/>
        </authorList>
    </citation>
    <scope>NUCLEOTIDE SEQUENCE [LARGE SCALE GENOMIC DNA]</scope>
    <source>
        <strain evidence="11 12">DSM 101953</strain>
    </source>
</reference>
<keyword evidence="8" id="KW-1133">Transmembrane helix</keyword>
<comment type="subcellular location">
    <subcellularLocation>
        <location evidence="1">Cell membrane</location>
    </subcellularLocation>
</comment>
<evidence type="ECO:0000313" key="12">
    <source>
        <dbReference type="Proteomes" id="UP000773462"/>
    </source>
</evidence>
<feature type="compositionally biased region" description="Basic and acidic residues" evidence="7">
    <location>
        <begin position="266"/>
        <end position="288"/>
    </location>
</feature>
<accession>A0ABS4NS63</accession>
<evidence type="ECO:0000313" key="11">
    <source>
        <dbReference type="EMBL" id="MBP2112182.1"/>
    </source>
</evidence>
<evidence type="ECO:0000259" key="10">
    <source>
        <dbReference type="PROSITE" id="PS50885"/>
    </source>
</evidence>
<gene>
    <name evidence="11" type="ORF">J2Z70_002336</name>
</gene>
<keyword evidence="3 8" id="KW-0472">Membrane</keyword>
<comment type="similarity">
    <text evidence="5">Belongs to the methyl-accepting chemotaxis (MCP) protein family.</text>
</comment>
<evidence type="ECO:0000256" key="5">
    <source>
        <dbReference type="ARBA" id="ARBA00029447"/>
    </source>
</evidence>
<dbReference type="SMART" id="SM00283">
    <property type="entry name" value="MA"/>
    <property type="match status" value="1"/>
</dbReference>
<evidence type="ECO:0000256" key="8">
    <source>
        <dbReference type="SAM" id="Phobius"/>
    </source>
</evidence>
<dbReference type="Pfam" id="PF00015">
    <property type="entry name" value="MCPsignal"/>
    <property type="match status" value="1"/>
</dbReference>
<dbReference type="PROSITE" id="PS50111">
    <property type="entry name" value="CHEMOTAXIS_TRANSDUC_2"/>
    <property type="match status" value="1"/>
</dbReference>
<evidence type="ECO:0000256" key="4">
    <source>
        <dbReference type="ARBA" id="ARBA00023224"/>
    </source>
</evidence>
<feature type="transmembrane region" description="Helical" evidence="8">
    <location>
        <begin position="345"/>
        <end position="368"/>
    </location>
</feature>
<dbReference type="Gene3D" id="1.10.287.950">
    <property type="entry name" value="Methyl-accepting chemotaxis protein"/>
    <property type="match status" value="1"/>
</dbReference>
<name>A0ABS4NS63_9BACL</name>
<proteinExistence type="inferred from homology"/>
<dbReference type="PANTHER" id="PTHR32089:SF112">
    <property type="entry name" value="LYSOZYME-LIKE PROTEIN-RELATED"/>
    <property type="match status" value="1"/>
</dbReference>
<dbReference type="Pfam" id="PF00672">
    <property type="entry name" value="HAMP"/>
    <property type="match status" value="1"/>
</dbReference>
<keyword evidence="8" id="KW-0812">Transmembrane</keyword>
<dbReference type="CDD" id="cd06225">
    <property type="entry name" value="HAMP"/>
    <property type="match status" value="1"/>
</dbReference>
<evidence type="ECO:0000256" key="7">
    <source>
        <dbReference type="SAM" id="MobiDB-lite"/>
    </source>
</evidence>
<comment type="caution">
    <text evidence="11">The sequence shown here is derived from an EMBL/GenBank/DDBJ whole genome shotgun (WGS) entry which is preliminary data.</text>
</comment>
<dbReference type="Proteomes" id="UP000773462">
    <property type="component" value="Unassembled WGS sequence"/>
</dbReference>
<dbReference type="Gene3D" id="1.10.8.500">
    <property type="entry name" value="HAMP domain in histidine kinase"/>
    <property type="match status" value="1"/>
</dbReference>
<dbReference type="InterPro" id="IPR003660">
    <property type="entry name" value="HAMP_dom"/>
</dbReference>
<dbReference type="PROSITE" id="PS50885">
    <property type="entry name" value="HAMP"/>
    <property type="match status" value="1"/>
</dbReference>
<evidence type="ECO:0000256" key="1">
    <source>
        <dbReference type="ARBA" id="ARBA00004236"/>
    </source>
</evidence>
<dbReference type="Gene3D" id="3.30.450.20">
    <property type="entry name" value="PAS domain"/>
    <property type="match status" value="1"/>
</dbReference>
<feature type="domain" description="HAMP" evidence="10">
    <location>
        <begin position="369"/>
        <end position="421"/>
    </location>
</feature>
<protein>
    <submittedName>
        <fullName evidence="11">Methyl-accepting chemotaxis protein</fullName>
    </submittedName>
</protein>
<feature type="domain" description="Methyl-accepting transducer" evidence="9">
    <location>
        <begin position="440"/>
        <end position="676"/>
    </location>
</feature>
<evidence type="ECO:0000256" key="6">
    <source>
        <dbReference type="PROSITE-ProRule" id="PRU00284"/>
    </source>
</evidence>
<dbReference type="InterPro" id="IPR004089">
    <property type="entry name" value="MCPsignal_dom"/>
</dbReference>
<dbReference type="EMBL" id="JAGGLV010000006">
    <property type="protein sequence ID" value="MBP2112182.1"/>
    <property type="molecule type" value="Genomic_DNA"/>
</dbReference>
<evidence type="ECO:0000256" key="2">
    <source>
        <dbReference type="ARBA" id="ARBA00022475"/>
    </source>
</evidence>
<evidence type="ECO:0000259" key="9">
    <source>
        <dbReference type="PROSITE" id="PS50111"/>
    </source>
</evidence>
<keyword evidence="2" id="KW-1003">Cell membrane</keyword>
<dbReference type="PANTHER" id="PTHR32089">
    <property type="entry name" value="METHYL-ACCEPTING CHEMOTAXIS PROTEIN MCPB"/>
    <property type="match status" value="1"/>
</dbReference>
<sequence>MKRRRFINFSSVGVKLFVILFCTIVLLSSVLGLTSYYAAKGIITDEVAAASSQSIVQAADKLDFLFAEYEALSRQFAVDPALKADMETVNRPSAGTVARSAAEDRIRRKLDSVRGSDERLLGVRLVARSMVDAESYKSTGISGVRSDEGILARMKEIDNGKGNPVWFPVRAKGFFDAYSQSSLTMGRLLRNIQNPAAEYYMLIEVKGQALTDVLSNLHIGLGGEIRILDSSGRVAYSADDALLGQASYIHTGALKDGALTGVQKGEEQKLPGAVKSEERELTGKRENEGQEPAGARQGESGKRSFTAGDEQGSAQLVVYQPLSTADWTLLGYAPVSDFTKSADRLLYITLLVVLAAALIALIIGYVLVRLIGRPLGKLARLMEEGEQGNLQVRTSFKGRDEIGRLGHSFNRMMEQISRMAGQSSNSAAEVLVTSEQLVAASGAISGQASEVATATGEIAGGAASLAAEAESSNAKVELMGGKTSEVAERNAVMAASAEKVMEVSDQGAERMKKLVSQSEDVLKLMDLIQENSAMLRDSTVLIRSILSPMIAMNKQTNILALNASIEAVRAGAAGRGFIVIANEIRGLANQSSESIASVSRITEEISSHIENTVKVVSEAAPMFHSQLASVRESSLIFGSVRAEMEVFSGVLNQSSAAVSELAEYQQQLGQSMASVISVVQQTSASTEEVASMSSQQFTVSRELVALSHRLEELAEQLKQSMISFQG</sequence>
<evidence type="ECO:0000256" key="3">
    <source>
        <dbReference type="ARBA" id="ARBA00023136"/>
    </source>
</evidence>
<dbReference type="SMART" id="SM00304">
    <property type="entry name" value="HAMP"/>
    <property type="match status" value="1"/>
</dbReference>
<keyword evidence="4 6" id="KW-0807">Transducer</keyword>